<evidence type="ECO:0008006" key="4">
    <source>
        <dbReference type="Google" id="ProtNLM"/>
    </source>
</evidence>
<accession>A0ABP0RRW1</accession>
<feature type="region of interest" description="Disordered" evidence="1">
    <location>
        <begin position="161"/>
        <end position="240"/>
    </location>
</feature>
<gene>
    <name evidence="2" type="ORF">SCF082_LOCUS47836</name>
</gene>
<keyword evidence="3" id="KW-1185">Reference proteome</keyword>
<dbReference type="Proteomes" id="UP001642464">
    <property type="component" value="Unassembled WGS sequence"/>
</dbReference>
<feature type="compositionally biased region" description="Polar residues" evidence="1">
    <location>
        <begin position="185"/>
        <end position="197"/>
    </location>
</feature>
<evidence type="ECO:0000313" key="3">
    <source>
        <dbReference type="Proteomes" id="UP001642464"/>
    </source>
</evidence>
<dbReference type="EMBL" id="CAXAMM010042003">
    <property type="protein sequence ID" value="CAK9102338.1"/>
    <property type="molecule type" value="Genomic_DNA"/>
</dbReference>
<feature type="compositionally biased region" description="Polar residues" evidence="1">
    <location>
        <begin position="225"/>
        <end position="240"/>
    </location>
</feature>
<evidence type="ECO:0000256" key="1">
    <source>
        <dbReference type="SAM" id="MobiDB-lite"/>
    </source>
</evidence>
<name>A0ABP0RRW1_9DINO</name>
<sequence length="240" mass="26426">MAESDAPMHGAQEIQPSSDNECRPPLRRLCPLSIPTECETPETAIEDTSCKHPAIGDRVMVIKGPGLIDILTGAKTMEVRRRWCKPGFVWLAQEGRVHGSATIEGGLLTEEEFHAKASEHQMPLVDGLPFQKNFGITFAHVMKLPVPLEYWRPPANTQWNIYRTGPADAPRSNTKTPRKKRAANPQHSKQSPVSNSEPPKACKKQALLPQMLCAMPNLEGRADTINPSPDGTTPAEQTEP</sequence>
<evidence type="ECO:0000313" key="2">
    <source>
        <dbReference type="EMBL" id="CAK9102338.1"/>
    </source>
</evidence>
<protein>
    <recommendedName>
        <fullName evidence="4">ASCH domain-containing protein</fullName>
    </recommendedName>
</protein>
<feature type="region of interest" description="Disordered" evidence="1">
    <location>
        <begin position="1"/>
        <end position="22"/>
    </location>
</feature>
<organism evidence="2 3">
    <name type="scientific">Durusdinium trenchii</name>
    <dbReference type="NCBI Taxonomy" id="1381693"/>
    <lineage>
        <taxon>Eukaryota</taxon>
        <taxon>Sar</taxon>
        <taxon>Alveolata</taxon>
        <taxon>Dinophyceae</taxon>
        <taxon>Suessiales</taxon>
        <taxon>Symbiodiniaceae</taxon>
        <taxon>Durusdinium</taxon>
    </lineage>
</organism>
<comment type="caution">
    <text evidence="2">The sequence shown here is derived from an EMBL/GenBank/DDBJ whole genome shotgun (WGS) entry which is preliminary data.</text>
</comment>
<reference evidence="2 3" key="1">
    <citation type="submission" date="2024-02" db="EMBL/GenBank/DDBJ databases">
        <authorList>
            <person name="Chen Y."/>
            <person name="Shah S."/>
            <person name="Dougan E. K."/>
            <person name="Thang M."/>
            <person name="Chan C."/>
        </authorList>
    </citation>
    <scope>NUCLEOTIDE SEQUENCE [LARGE SCALE GENOMIC DNA]</scope>
</reference>
<proteinExistence type="predicted"/>